<keyword evidence="1" id="KW-0175">Coiled coil</keyword>
<protein>
    <submittedName>
        <fullName evidence="2">Uncharacterized protein</fullName>
    </submittedName>
</protein>
<evidence type="ECO:0000313" key="3">
    <source>
        <dbReference type="Proteomes" id="UP000828251"/>
    </source>
</evidence>
<organism evidence="2 3">
    <name type="scientific">Gossypium stocksii</name>
    <dbReference type="NCBI Taxonomy" id="47602"/>
    <lineage>
        <taxon>Eukaryota</taxon>
        <taxon>Viridiplantae</taxon>
        <taxon>Streptophyta</taxon>
        <taxon>Embryophyta</taxon>
        <taxon>Tracheophyta</taxon>
        <taxon>Spermatophyta</taxon>
        <taxon>Magnoliopsida</taxon>
        <taxon>eudicotyledons</taxon>
        <taxon>Gunneridae</taxon>
        <taxon>Pentapetalae</taxon>
        <taxon>rosids</taxon>
        <taxon>malvids</taxon>
        <taxon>Malvales</taxon>
        <taxon>Malvaceae</taxon>
        <taxon>Malvoideae</taxon>
        <taxon>Gossypium</taxon>
    </lineage>
</organism>
<keyword evidence="3" id="KW-1185">Reference proteome</keyword>
<reference evidence="2 3" key="1">
    <citation type="journal article" date="2021" name="Plant Biotechnol. J.">
        <title>Multi-omics assisted identification of the key and species-specific regulatory components of drought-tolerant mechanisms in Gossypium stocksii.</title>
        <authorList>
            <person name="Yu D."/>
            <person name="Ke L."/>
            <person name="Zhang D."/>
            <person name="Wu Y."/>
            <person name="Sun Y."/>
            <person name="Mei J."/>
            <person name="Sun J."/>
            <person name="Sun Y."/>
        </authorList>
    </citation>
    <scope>NUCLEOTIDE SEQUENCE [LARGE SCALE GENOMIC DNA]</scope>
    <source>
        <strain evidence="3">cv. E1</strain>
        <tissue evidence="2">Leaf</tissue>
    </source>
</reference>
<accession>A0A9D3ZGH5</accession>
<feature type="coiled-coil region" evidence="1">
    <location>
        <begin position="233"/>
        <end position="274"/>
    </location>
</feature>
<dbReference type="AlphaFoldDB" id="A0A9D3ZGH5"/>
<proteinExistence type="predicted"/>
<dbReference type="EMBL" id="JAIQCV010000013">
    <property type="protein sequence ID" value="KAH1032795.1"/>
    <property type="molecule type" value="Genomic_DNA"/>
</dbReference>
<dbReference type="PANTHER" id="PTHR48200:SF1">
    <property type="entry name" value="AMINOTRANSFERASE-LIKE PLANT MOBILE DOMAIN-CONTAINING PROTEIN"/>
    <property type="match status" value="1"/>
</dbReference>
<dbReference type="PANTHER" id="PTHR48200">
    <property type="entry name" value="PROTEIN, PUTATIVE-RELATED"/>
    <property type="match status" value="1"/>
</dbReference>
<sequence length="278" mass="32127">MENKFLDKVDDNAAVRIWSEKMQLEKGDRLAEGCFTFGNVDLVPTVDEYTVLLRYPRVQVDKAYSGAVNVSTFVKKLLNVTGMDMKKRIDVFVLSIYGLMVFPKALGHIDKAVSDLFDRLDKSVTSVPIILAETFRSLNAWRMAGEGRFIGLQIKTFIPATQGLAQCEFSYKGDNYKKKVQEMSNVGNQTRRMKRFAVGPMTTHKHNGWWSRRINDNISRPSQEGTRPMEEYLQVSLNKIEELKRKIEELETALQNYELRVELLEAIEERWKEQLHHS</sequence>
<dbReference type="Proteomes" id="UP000828251">
    <property type="component" value="Unassembled WGS sequence"/>
</dbReference>
<comment type="caution">
    <text evidence="2">The sequence shown here is derived from an EMBL/GenBank/DDBJ whole genome shotgun (WGS) entry which is preliminary data.</text>
</comment>
<evidence type="ECO:0000256" key="1">
    <source>
        <dbReference type="SAM" id="Coils"/>
    </source>
</evidence>
<gene>
    <name evidence="2" type="ORF">J1N35_044969</name>
</gene>
<name>A0A9D3ZGH5_9ROSI</name>
<evidence type="ECO:0000313" key="2">
    <source>
        <dbReference type="EMBL" id="KAH1032795.1"/>
    </source>
</evidence>
<dbReference type="OrthoDB" id="984336at2759"/>